<evidence type="ECO:0000256" key="1">
    <source>
        <dbReference type="ARBA" id="ARBA00022602"/>
    </source>
</evidence>
<dbReference type="InterPro" id="IPR003382">
    <property type="entry name" value="Flavoprotein"/>
</dbReference>
<dbReference type="GO" id="GO:0004659">
    <property type="term" value="F:prenyltransferase activity"/>
    <property type="evidence" value="ECO:0007669"/>
    <property type="project" value="UniProtKB-KW"/>
</dbReference>
<dbReference type="Proteomes" id="UP000813385">
    <property type="component" value="Unassembled WGS sequence"/>
</dbReference>
<keyword evidence="3" id="KW-0288">FMN</keyword>
<dbReference type="OrthoDB" id="5126881at2759"/>
<feature type="domain" description="Flavoprotein" evidence="5">
    <location>
        <begin position="11"/>
        <end position="106"/>
    </location>
</feature>
<dbReference type="GO" id="GO:0016831">
    <property type="term" value="F:carboxy-lyase activity"/>
    <property type="evidence" value="ECO:0007669"/>
    <property type="project" value="TreeGrafter"/>
</dbReference>
<evidence type="ECO:0000256" key="3">
    <source>
        <dbReference type="ARBA" id="ARBA00022643"/>
    </source>
</evidence>
<name>A0A8K0TH90_9PEZI</name>
<dbReference type="EMBL" id="JAGPXD010000003">
    <property type="protein sequence ID" value="KAH7361411.1"/>
    <property type="molecule type" value="Genomic_DNA"/>
</dbReference>
<dbReference type="InterPro" id="IPR004507">
    <property type="entry name" value="UbiX-like"/>
</dbReference>
<dbReference type="PANTHER" id="PTHR43374:SF1">
    <property type="entry name" value="FLAVIN PRENYLTRANSFERASE PAD1, MITOCHONDRIAL"/>
    <property type="match status" value="1"/>
</dbReference>
<protein>
    <submittedName>
        <fullName evidence="6">Phenylacrylic acid decarboxylase</fullName>
    </submittedName>
</protein>
<dbReference type="AlphaFoldDB" id="A0A8K0TH90"/>
<evidence type="ECO:0000256" key="4">
    <source>
        <dbReference type="ARBA" id="ARBA00022679"/>
    </source>
</evidence>
<evidence type="ECO:0000256" key="2">
    <source>
        <dbReference type="ARBA" id="ARBA00022630"/>
    </source>
</evidence>
<dbReference type="InterPro" id="IPR036551">
    <property type="entry name" value="Flavin_trans-like"/>
</dbReference>
<dbReference type="SUPFAM" id="SSF52507">
    <property type="entry name" value="Homo-oligomeric flavin-containing Cys decarboxylases, HFCD"/>
    <property type="match status" value="1"/>
</dbReference>
<sequence length="123" mass="13559">MSAPVASGSFQHDGMIIVPCSMKTLAAVRGGFGDDLVARAADVTLKESRRLALVVRETPLSDIHLDNMLFLRRAGAIIFPPVPAFYTRPETVEEIVDQSVGRMLDLLGFHVAGFERWEGFKKE</sequence>
<gene>
    <name evidence="6" type="ORF">B0T11DRAFT_278900</name>
</gene>
<dbReference type="PANTHER" id="PTHR43374">
    <property type="entry name" value="FLAVIN PRENYLTRANSFERASE"/>
    <property type="match status" value="1"/>
</dbReference>
<accession>A0A8K0TH90</accession>
<evidence type="ECO:0000259" key="5">
    <source>
        <dbReference type="Pfam" id="PF02441"/>
    </source>
</evidence>
<evidence type="ECO:0000313" key="6">
    <source>
        <dbReference type="EMBL" id="KAH7361411.1"/>
    </source>
</evidence>
<keyword evidence="7" id="KW-1185">Reference proteome</keyword>
<dbReference type="NCBIfam" id="TIGR00421">
    <property type="entry name" value="ubiX_pad"/>
    <property type="match status" value="1"/>
</dbReference>
<reference evidence="6" key="1">
    <citation type="journal article" date="2021" name="Nat. Commun.">
        <title>Genetic determinants of endophytism in the Arabidopsis root mycobiome.</title>
        <authorList>
            <person name="Mesny F."/>
            <person name="Miyauchi S."/>
            <person name="Thiergart T."/>
            <person name="Pickel B."/>
            <person name="Atanasova L."/>
            <person name="Karlsson M."/>
            <person name="Huettel B."/>
            <person name="Barry K.W."/>
            <person name="Haridas S."/>
            <person name="Chen C."/>
            <person name="Bauer D."/>
            <person name="Andreopoulos W."/>
            <person name="Pangilinan J."/>
            <person name="LaButti K."/>
            <person name="Riley R."/>
            <person name="Lipzen A."/>
            <person name="Clum A."/>
            <person name="Drula E."/>
            <person name="Henrissat B."/>
            <person name="Kohler A."/>
            <person name="Grigoriev I.V."/>
            <person name="Martin F.M."/>
            <person name="Hacquard S."/>
        </authorList>
    </citation>
    <scope>NUCLEOTIDE SEQUENCE</scope>
    <source>
        <strain evidence="6">MPI-CAGE-AT-0016</strain>
    </source>
</reference>
<keyword evidence="2" id="KW-0285">Flavoprotein</keyword>
<evidence type="ECO:0000313" key="7">
    <source>
        <dbReference type="Proteomes" id="UP000813385"/>
    </source>
</evidence>
<dbReference type="Pfam" id="PF02441">
    <property type="entry name" value="Flavoprotein"/>
    <property type="match status" value="1"/>
</dbReference>
<comment type="caution">
    <text evidence="6">The sequence shown here is derived from an EMBL/GenBank/DDBJ whole genome shotgun (WGS) entry which is preliminary data.</text>
</comment>
<keyword evidence="1" id="KW-0637">Prenyltransferase</keyword>
<organism evidence="6 7">
    <name type="scientific">Plectosphaerella cucumerina</name>
    <dbReference type="NCBI Taxonomy" id="40658"/>
    <lineage>
        <taxon>Eukaryota</taxon>
        <taxon>Fungi</taxon>
        <taxon>Dikarya</taxon>
        <taxon>Ascomycota</taxon>
        <taxon>Pezizomycotina</taxon>
        <taxon>Sordariomycetes</taxon>
        <taxon>Hypocreomycetidae</taxon>
        <taxon>Glomerellales</taxon>
        <taxon>Plectosphaerellaceae</taxon>
        <taxon>Plectosphaerella</taxon>
    </lineage>
</organism>
<dbReference type="Gene3D" id="3.40.50.1950">
    <property type="entry name" value="Flavin prenyltransferase-like"/>
    <property type="match status" value="1"/>
</dbReference>
<keyword evidence="4" id="KW-0808">Transferase</keyword>
<proteinExistence type="predicted"/>